<dbReference type="FunFam" id="3.30.1780.10:FF:000006">
    <property type="entry name" value="Proline utilization protein PrnX, putative"/>
    <property type="match status" value="1"/>
</dbReference>
<dbReference type="FunFam" id="3.40.50.720:FF:000577">
    <property type="entry name" value="Proline utilization protein PrnX, putative"/>
    <property type="match status" value="1"/>
</dbReference>
<dbReference type="GO" id="GO:0005737">
    <property type="term" value="C:cytoplasm"/>
    <property type="evidence" value="ECO:0000318"/>
    <property type="project" value="GO_Central"/>
</dbReference>
<proteinExistence type="predicted"/>
<dbReference type="RefSeq" id="XP_659334.1">
    <property type="nucleotide sequence ID" value="XM_654242.1"/>
</dbReference>
<dbReference type="Gene3D" id="3.30.1780.10">
    <property type="entry name" value="ornithine cyclodeaminase, domain 1"/>
    <property type="match status" value="1"/>
</dbReference>
<reference evidence="2" key="2">
    <citation type="journal article" date="2009" name="Fungal Genet. Biol.">
        <title>The 2008 update of the Aspergillus nidulans genome annotation: a community effort.</title>
        <authorList>
            <person name="Wortman J.R."/>
            <person name="Gilsenan J.M."/>
            <person name="Joardar V."/>
            <person name="Deegan J."/>
            <person name="Clutterbuck J."/>
            <person name="Andersen M.R."/>
            <person name="Archer D."/>
            <person name="Bencina M."/>
            <person name="Braus G."/>
            <person name="Coutinho P."/>
            <person name="von Dohren H."/>
            <person name="Doonan J."/>
            <person name="Driessen A.J."/>
            <person name="Durek P."/>
            <person name="Espeso E."/>
            <person name="Fekete E."/>
            <person name="Flipphi M."/>
            <person name="Estrada C.G."/>
            <person name="Geysens S."/>
            <person name="Goldman G."/>
            <person name="de Groot P.W."/>
            <person name="Hansen K."/>
            <person name="Harris S.D."/>
            <person name="Heinekamp T."/>
            <person name="Helmstaedt K."/>
            <person name="Henrissat B."/>
            <person name="Hofmann G."/>
            <person name="Homan T."/>
            <person name="Horio T."/>
            <person name="Horiuchi H."/>
            <person name="James S."/>
            <person name="Jones M."/>
            <person name="Karaffa L."/>
            <person name="Karanyi Z."/>
            <person name="Kato M."/>
            <person name="Keller N."/>
            <person name="Kelly D.E."/>
            <person name="Kiel J.A."/>
            <person name="Kim J.M."/>
            <person name="van der Klei I.J."/>
            <person name="Klis F.M."/>
            <person name="Kovalchuk A."/>
            <person name="Krasevec N."/>
            <person name="Kubicek C.P."/>
            <person name="Liu B."/>
            <person name="Maccabe A."/>
            <person name="Meyer V."/>
            <person name="Mirabito P."/>
            <person name="Miskei M."/>
            <person name="Mos M."/>
            <person name="Mullins J."/>
            <person name="Nelson D.R."/>
            <person name="Nielsen J."/>
            <person name="Oakley B.R."/>
            <person name="Osmani S.A."/>
            <person name="Pakula T."/>
            <person name="Paszewski A."/>
            <person name="Paulsen I."/>
            <person name="Pilsyk S."/>
            <person name="Pocsi I."/>
            <person name="Punt P.J."/>
            <person name="Ram A.F."/>
            <person name="Ren Q."/>
            <person name="Robellet X."/>
            <person name="Robson G."/>
            <person name="Seiboth B."/>
            <person name="van Solingen P."/>
            <person name="Specht T."/>
            <person name="Sun J."/>
            <person name="Taheri-Talesh N."/>
            <person name="Takeshita N."/>
            <person name="Ussery D."/>
            <person name="vanKuyk P.A."/>
            <person name="Visser H."/>
            <person name="van de Vondervoort P.J."/>
            <person name="de Vries R.P."/>
            <person name="Walton J."/>
            <person name="Xiang X."/>
            <person name="Xiong Y."/>
            <person name="Zeng A.P."/>
            <person name="Brandt B.W."/>
            <person name="Cornell M.J."/>
            <person name="van den Hondel C.A."/>
            <person name="Visser J."/>
            <person name="Oliver S.G."/>
            <person name="Turner G."/>
        </authorList>
    </citation>
    <scope>GENOME REANNOTATION</scope>
    <source>
        <strain evidence="2">FGSC A4 / ATCC 38163 / CBS 112.46 / NRRL 194 / M139</strain>
    </source>
</reference>
<dbReference type="eggNOG" id="KOG3007">
    <property type="taxonomic scope" value="Eukaryota"/>
</dbReference>
<dbReference type="Pfam" id="PF02423">
    <property type="entry name" value="OCD_Mu_crystall"/>
    <property type="match status" value="1"/>
</dbReference>
<dbReference type="PANTHER" id="PTHR13812:SF23">
    <property type="entry name" value="PRNX PROTEIN"/>
    <property type="match status" value="1"/>
</dbReference>
<dbReference type="PANTHER" id="PTHR13812">
    <property type="entry name" value="KETIMINE REDUCTASE MU-CRYSTALLIN"/>
    <property type="match status" value="1"/>
</dbReference>
<evidence type="ECO:0000313" key="1">
    <source>
        <dbReference type="EMBL" id="CBF85453.1"/>
    </source>
</evidence>
<dbReference type="InterPro" id="IPR023401">
    <property type="entry name" value="ODC_N"/>
</dbReference>
<accession>Q5BCK0</accession>
<dbReference type="InParanoid" id="Q5BCK0"/>
<dbReference type="InterPro" id="IPR036291">
    <property type="entry name" value="NAD(P)-bd_dom_sf"/>
</dbReference>
<organism evidence="1 2">
    <name type="scientific">Emericella nidulans (strain FGSC A4 / ATCC 38163 / CBS 112.46 / NRRL 194 / M139)</name>
    <name type="common">Aspergillus nidulans</name>
    <dbReference type="NCBI Taxonomy" id="227321"/>
    <lineage>
        <taxon>Eukaryota</taxon>
        <taxon>Fungi</taxon>
        <taxon>Dikarya</taxon>
        <taxon>Ascomycota</taxon>
        <taxon>Pezizomycotina</taxon>
        <taxon>Eurotiomycetes</taxon>
        <taxon>Eurotiomycetidae</taxon>
        <taxon>Eurotiales</taxon>
        <taxon>Aspergillaceae</taxon>
        <taxon>Aspergillus</taxon>
        <taxon>Aspergillus subgen. Nidulantes</taxon>
    </lineage>
</organism>
<dbReference type="STRING" id="227321.Q5BCK0"/>
<sequence length="371" mass="40558">MYLLPEPAVGQLLRDLTRPQCLSFLRTLDTALLTVSAQSFSPPEERLVHQPLRTAITTKDNNLSLFMPVSNTSSTGIKIVTASQSHGIIGVINIFSPKGELLGLLSAAEITAFRTALTVMSLFVRVTSSGAAAGIQRERIVILGSGRQAEWHARLALLLCPGDIRRMTFVNRGRKRLEELERGVISNLKNRYPDVEFTTLSKEGNDHYEEHLCTELALSDVIFSCTPSTEPNFPYSYLAGGTGAGAGSERYKAKFISLIGSYRPHMQEIDTETLLSGGGTVYVDSREACLEESGELIKAGMKGDQLVELGELYQGQELGENKDEGPQPFKMAEGQNVVMKCVGMGIMDLVTGRKLLELGRERNIGVEVNGF</sequence>
<dbReference type="FunCoup" id="Q5BCK0">
    <property type="interactions" value="7"/>
</dbReference>
<dbReference type="OMA" id="CVGMGLM"/>
<dbReference type="Gene3D" id="3.40.50.720">
    <property type="entry name" value="NAD(P)-binding Rossmann-like Domain"/>
    <property type="match status" value="1"/>
</dbReference>
<dbReference type="HOGENOM" id="CLU_042088_0_1_1"/>
<keyword evidence="2" id="KW-1185">Reference proteome</keyword>
<dbReference type="SUPFAM" id="SSF51735">
    <property type="entry name" value="NAD(P)-binding Rossmann-fold domains"/>
    <property type="match status" value="1"/>
</dbReference>
<name>Q5BCK0_EMENI</name>
<dbReference type="OrthoDB" id="41492at2759"/>
<dbReference type="GeneID" id="2874986"/>
<evidence type="ECO:0000313" key="2">
    <source>
        <dbReference type="Proteomes" id="UP000000560"/>
    </source>
</evidence>
<gene>
    <name evidence="1" type="ORF">ANIA_01730</name>
</gene>
<dbReference type="AlphaFoldDB" id="Q5BCK0"/>
<dbReference type="EMBL" id="BN001307">
    <property type="protein sequence ID" value="CBF85453.1"/>
    <property type="molecule type" value="Genomic_DNA"/>
</dbReference>
<dbReference type="KEGG" id="ani:ANIA_01730"/>
<reference evidence="2" key="1">
    <citation type="journal article" date="2005" name="Nature">
        <title>Sequencing of Aspergillus nidulans and comparative analysis with A. fumigatus and A. oryzae.</title>
        <authorList>
            <person name="Galagan J.E."/>
            <person name="Calvo S.E."/>
            <person name="Cuomo C."/>
            <person name="Ma L.J."/>
            <person name="Wortman J.R."/>
            <person name="Batzoglou S."/>
            <person name="Lee S.I."/>
            <person name="Basturkmen M."/>
            <person name="Spevak C.C."/>
            <person name="Clutterbuck J."/>
            <person name="Kapitonov V."/>
            <person name="Jurka J."/>
            <person name="Scazzocchio C."/>
            <person name="Farman M."/>
            <person name="Butler J."/>
            <person name="Purcell S."/>
            <person name="Harris S."/>
            <person name="Braus G.H."/>
            <person name="Draht O."/>
            <person name="Busch S."/>
            <person name="D'Enfert C."/>
            <person name="Bouchier C."/>
            <person name="Goldman G.H."/>
            <person name="Bell-Pedersen D."/>
            <person name="Griffiths-Jones S."/>
            <person name="Doonan J.H."/>
            <person name="Yu J."/>
            <person name="Vienken K."/>
            <person name="Pain A."/>
            <person name="Freitag M."/>
            <person name="Selker E.U."/>
            <person name="Archer D.B."/>
            <person name="Penalva M.A."/>
            <person name="Oakley B.R."/>
            <person name="Momany M."/>
            <person name="Tanaka T."/>
            <person name="Kumagai T."/>
            <person name="Asai K."/>
            <person name="Machida M."/>
            <person name="Nierman W.C."/>
            <person name="Denning D.W."/>
            <person name="Caddick M."/>
            <person name="Hynes M."/>
            <person name="Paoletti M."/>
            <person name="Fischer R."/>
            <person name="Miller B."/>
            <person name="Dyer P."/>
            <person name="Sachs M.S."/>
            <person name="Osmani S.A."/>
            <person name="Birren B.W."/>
        </authorList>
    </citation>
    <scope>NUCLEOTIDE SEQUENCE [LARGE SCALE GENOMIC DNA]</scope>
    <source>
        <strain evidence="2">FGSC A4 / ATCC 38163 / CBS 112.46 / NRRL 194 / M139</strain>
    </source>
</reference>
<accession>C8VP31</accession>
<dbReference type="VEuPathDB" id="FungiDB:AN1730"/>
<dbReference type="Proteomes" id="UP000000560">
    <property type="component" value="Chromosome VII"/>
</dbReference>
<dbReference type="InterPro" id="IPR003462">
    <property type="entry name" value="ODC_Mu_crystall"/>
</dbReference>
<protein>
    <submittedName>
        <fullName evidence="1">Uncharacterized protein</fullName>
    </submittedName>
</protein>